<dbReference type="GO" id="GO:0015562">
    <property type="term" value="F:efflux transmembrane transporter activity"/>
    <property type="evidence" value="ECO:0007669"/>
    <property type="project" value="TreeGrafter"/>
</dbReference>
<dbReference type="SUPFAM" id="SSF111369">
    <property type="entry name" value="HlyD-like secretion proteins"/>
    <property type="match status" value="1"/>
</dbReference>
<dbReference type="OrthoDB" id="1993375at2"/>
<keyword evidence="4" id="KW-1133">Transmembrane helix</keyword>
<protein>
    <submittedName>
        <fullName evidence="5">Efflux RND transporter periplasmic adaptor subunit</fullName>
    </submittedName>
</protein>
<proteinExistence type="inferred from homology"/>
<evidence type="ECO:0000256" key="1">
    <source>
        <dbReference type="ARBA" id="ARBA00009477"/>
    </source>
</evidence>
<reference evidence="5 6" key="1">
    <citation type="submission" date="2018-11" db="EMBL/GenBank/DDBJ databases">
        <title>Genome sequencing of Paenibacillus sp. KCOM 3021 (= ChDC PVNT-B20).</title>
        <authorList>
            <person name="Kook J.-K."/>
            <person name="Park S.-N."/>
            <person name="Lim Y.K."/>
        </authorList>
    </citation>
    <scope>NUCLEOTIDE SEQUENCE [LARGE SCALE GENOMIC DNA]</scope>
    <source>
        <strain evidence="5 6">KCOM 3021</strain>
    </source>
</reference>
<gene>
    <name evidence="5" type="ORF">EHV15_33515</name>
</gene>
<keyword evidence="2" id="KW-0175">Coiled coil</keyword>
<evidence type="ECO:0000313" key="5">
    <source>
        <dbReference type="EMBL" id="RRJ67299.1"/>
    </source>
</evidence>
<feature type="transmembrane region" description="Helical" evidence="4">
    <location>
        <begin position="24"/>
        <end position="47"/>
    </location>
</feature>
<keyword evidence="4" id="KW-0472">Membrane</keyword>
<dbReference type="EMBL" id="RRCN01000001">
    <property type="protein sequence ID" value="RRJ67299.1"/>
    <property type="molecule type" value="Genomic_DNA"/>
</dbReference>
<evidence type="ECO:0000256" key="3">
    <source>
        <dbReference type="SAM" id="MobiDB-lite"/>
    </source>
</evidence>
<name>A0A3P3UCM2_9BACL</name>
<evidence type="ECO:0000313" key="6">
    <source>
        <dbReference type="Proteomes" id="UP000267017"/>
    </source>
</evidence>
<dbReference type="Gene3D" id="2.40.30.170">
    <property type="match status" value="1"/>
</dbReference>
<dbReference type="Proteomes" id="UP000267017">
    <property type="component" value="Unassembled WGS sequence"/>
</dbReference>
<dbReference type="Gene3D" id="2.40.50.100">
    <property type="match status" value="1"/>
</dbReference>
<dbReference type="PANTHER" id="PTHR30469">
    <property type="entry name" value="MULTIDRUG RESISTANCE PROTEIN MDTA"/>
    <property type="match status" value="1"/>
</dbReference>
<accession>A0A3P3UCM2</accession>
<keyword evidence="4" id="KW-0812">Transmembrane</keyword>
<evidence type="ECO:0000256" key="2">
    <source>
        <dbReference type="SAM" id="Coils"/>
    </source>
</evidence>
<feature type="coiled-coil region" evidence="2">
    <location>
        <begin position="108"/>
        <end position="175"/>
    </location>
</feature>
<organism evidence="5 6">
    <name type="scientific">Paenibacillus oralis</name>
    <dbReference type="NCBI Taxonomy" id="2490856"/>
    <lineage>
        <taxon>Bacteria</taxon>
        <taxon>Bacillati</taxon>
        <taxon>Bacillota</taxon>
        <taxon>Bacilli</taxon>
        <taxon>Bacillales</taxon>
        <taxon>Paenibacillaceae</taxon>
        <taxon>Paenibacillus</taxon>
    </lineage>
</organism>
<dbReference type="NCBIfam" id="TIGR01730">
    <property type="entry name" value="RND_mfp"/>
    <property type="match status" value="1"/>
</dbReference>
<comment type="caution">
    <text evidence="5">The sequence shown here is derived from an EMBL/GenBank/DDBJ whole genome shotgun (WGS) entry which is preliminary data.</text>
</comment>
<dbReference type="AlphaFoldDB" id="A0A3P3UCM2"/>
<dbReference type="InterPro" id="IPR006143">
    <property type="entry name" value="RND_pump_MFP"/>
</dbReference>
<keyword evidence="6" id="KW-1185">Reference proteome</keyword>
<dbReference type="Gene3D" id="1.10.287.470">
    <property type="entry name" value="Helix hairpin bin"/>
    <property type="match status" value="1"/>
</dbReference>
<comment type="similarity">
    <text evidence="1">Belongs to the membrane fusion protein (MFP) (TC 8.A.1) family.</text>
</comment>
<evidence type="ECO:0000256" key="4">
    <source>
        <dbReference type="SAM" id="Phobius"/>
    </source>
</evidence>
<sequence length="393" mass="42669">METAAPSKGTAAAVPPGRRTAGRLLLAFIATLLLLTLFSNTLLQYSLPQVSVKMPIQGMLQYKKNGSGTIKPVETFELRTEAEWPIKELKVKVGDSVRKNQPLLELDTEEARNTLDTEELSYQQLKINLEKLQLDYKQAVYNGDEQQQDSLALDLESARLSLEAQKLKVNRLREKISRGSVMTSSADGVVTELNVSVGGVVPAGTPAVKVASLAGGFLFHAVLSEEETELLRVGDALSITVPELDDASLQGKIQSIQTPAPESPGGKEENPPASGQKEVTATVSDKRLRGGESATFEWVRKTQQKKENMLLPLSAIRESEDDGTFVYLLEERKGALGTEYYLRTSKVTVKDTDDKNALIGDGVAWGEQVVVSGDSSLKDGKRVRVDDATPEGG</sequence>
<dbReference type="Gene3D" id="2.40.420.20">
    <property type="match status" value="1"/>
</dbReference>
<feature type="region of interest" description="Disordered" evidence="3">
    <location>
        <begin position="256"/>
        <end position="280"/>
    </location>
</feature>
<dbReference type="RefSeq" id="WP_128635078.1">
    <property type="nucleotide sequence ID" value="NZ_RRCN01000001.1"/>
</dbReference>
<dbReference type="GO" id="GO:1990281">
    <property type="term" value="C:efflux pump complex"/>
    <property type="evidence" value="ECO:0007669"/>
    <property type="project" value="TreeGrafter"/>
</dbReference>